<feature type="region of interest" description="Disordered" evidence="1">
    <location>
        <begin position="71"/>
        <end position="161"/>
    </location>
</feature>
<evidence type="ECO:0000256" key="1">
    <source>
        <dbReference type="SAM" id="MobiDB-lite"/>
    </source>
</evidence>
<dbReference type="GeneID" id="62196784"/>
<feature type="region of interest" description="Disordered" evidence="1">
    <location>
        <begin position="1"/>
        <end position="39"/>
    </location>
</feature>
<dbReference type="RefSeq" id="XP_038779563.1">
    <property type="nucleotide sequence ID" value="XM_038923635.1"/>
</dbReference>
<feature type="compositionally biased region" description="Basic and acidic residues" evidence="1">
    <location>
        <begin position="120"/>
        <end position="137"/>
    </location>
</feature>
<sequence>MSAGRSQMVLRSEPDSPSLGPTSASGSPSCFYLTDHSPPSSLQSNASYLNLYASQLQGNTPRMMRANSTLFREPHISRTNSLSNSIGGKSPEFSPVSSTMPSMTPLNLSISTSGTISPELEDKNGNFRDDLGTDEPKFSGGSDGNDDDDDVFGENISNPRP</sequence>
<evidence type="ECO:0000313" key="2">
    <source>
        <dbReference type="EMBL" id="QPG75998.1"/>
    </source>
</evidence>
<reference evidence="2" key="1">
    <citation type="submission" date="2020-10" db="EMBL/GenBank/DDBJ databases">
        <authorList>
            <person name="Roach M.J.R."/>
        </authorList>
    </citation>
    <scope>NUCLEOTIDE SEQUENCE</scope>
    <source>
        <strain evidence="2">CBS 1945</strain>
    </source>
</reference>
<protein>
    <submittedName>
        <fullName evidence="2">Uncharacterized protein</fullName>
    </submittedName>
</protein>
<feature type="compositionally biased region" description="Low complexity" evidence="1">
    <location>
        <begin position="94"/>
        <end position="105"/>
    </location>
</feature>
<proteinExistence type="predicted"/>
<name>A0A875S4W5_EENNA</name>
<dbReference type="OrthoDB" id="4013061at2759"/>
<evidence type="ECO:0000313" key="3">
    <source>
        <dbReference type="Proteomes" id="UP000662931"/>
    </source>
</evidence>
<keyword evidence="3" id="KW-1185">Reference proteome</keyword>
<dbReference type="Proteomes" id="UP000662931">
    <property type="component" value="Chromosome 4"/>
</dbReference>
<gene>
    <name evidence="2" type="ORF">FOA43_003384</name>
</gene>
<organism evidence="2 3">
    <name type="scientific">Eeniella nana</name>
    <name type="common">Yeast</name>
    <name type="synonym">Brettanomyces nanus</name>
    <dbReference type="NCBI Taxonomy" id="13502"/>
    <lineage>
        <taxon>Eukaryota</taxon>
        <taxon>Fungi</taxon>
        <taxon>Dikarya</taxon>
        <taxon>Ascomycota</taxon>
        <taxon>Saccharomycotina</taxon>
        <taxon>Pichiomycetes</taxon>
        <taxon>Pichiales</taxon>
        <taxon>Pichiaceae</taxon>
        <taxon>Brettanomyces</taxon>
    </lineage>
</organism>
<dbReference type="EMBL" id="CP064815">
    <property type="protein sequence ID" value="QPG75998.1"/>
    <property type="molecule type" value="Genomic_DNA"/>
</dbReference>
<feature type="compositionally biased region" description="Polar residues" evidence="1">
    <location>
        <begin position="77"/>
        <end position="87"/>
    </location>
</feature>
<feature type="compositionally biased region" description="Polar residues" evidence="1">
    <location>
        <begin position="19"/>
        <end position="28"/>
    </location>
</feature>
<dbReference type="KEGG" id="bnn:FOA43_003384"/>
<accession>A0A875S4W5</accession>
<dbReference type="AlphaFoldDB" id="A0A875S4W5"/>
<feature type="compositionally biased region" description="Polar residues" evidence="1">
    <location>
        <begin position="106"/>
        <end position="116"/>
    </location>
</feature>